<dbReference type="EMBL" id="JADFFK010000034">
    <property type="protein sequence ID" value="MBE9640486.1"/>
    <property type="molecule type" value="Genomic_DNA"/>
</dbReference>
<feature type="region of interest" description="Disordered" evidence="1">
    <location>
        <begin position="63"/>
        <end position="89"/>
    </location>
</feature>
<name>A0ABR9XAG9_9RHOB</name>
<sequence>MGEDPVIDQPEAQPLVLMLQPRPGGIYPPKRDRNIPYREMITSEIVTAGMVLTKDVLRPMAPAEEPHVQWPPPSLISRHEGHEEQQVQR</sequence>
<evidence type="ECO:0000256" key="1">
    <source>
        <dbReference type="SAM" id="MobiDB-lite"/>
    </source>
</evidence>
<proteinExistence type="predicted"/>
<evidence type="ECO:0000313" key="2">
    <source>
        <dbReference type="EMBL" id="MBE9640486.1"/>
    </source>
</evidence>
<gene>
    <name evidence="2" type="ORF">IQ782_26905</name>
</gene>
<comment type="caution">
    <text evidence="2">The sequence shown here is derived from an EMBL/GenBank/DDBJ whole genome shotgun (WGS) entry which is preliminary data.</text>
</comment>
<organism evidence="2 3">
    <name type="scientific">Salipiger mangrovisoli</name>
    <dbReference type="NCBI Taxonomy" id="2865933"/>
    <lineage>
        <taxon>Bacteria</taxon>
        <taxon>Pseudomonadati</taxon>
        <taxon>Pseudomonadota</taxon>
        <taxon>Alphaproteobacteria</taxon>
        <taxon>Rhodobacterales</taxon>
        <taxon>Roseobacteraceae</taxon>
        <taxon>Salipiger</taxon>
    </lineage>
</organism>
<evidence type="ECO:0000313" key="3">
    <source>
        <dbReference type="Proteomes" id="UP000607796"/>
    </source>
</evidence>
<dbReference type="RefSeq" id="WP_194137754.1">
    <property type="nucleotide sequence ID" value="NZ_JADFFK010000034.1"/>
</dbReference>
<dbReference type="Proteomes" id="UP000607796">
    <property type="component" value="Unassembled WGS sequence"/>
</dbReference>
<protein>
    <submittedName>
        <fullName evidence="2">Uncharacterized protein</fullName>
    </submittedName>
</protein>
<keyword evidence="3" id="KW-1185">Reference proteome</keyword>
<reference evidence="2 3" key="1">
    <citation type="journal article" date="2021" name="Int. J. Syst. Evol. Microbiol.">
        <title>Salipiger mangrovisoli sp. nov., isolated from mangrove soil and the proposal for the reclassification of Paraphaeobacter pallidus as Salipiger pallidus comb. nov.</title>
        <authorList>
            <person name="Du J."/>
            <person name="Liu Y."/>
            <person name="Pei T."/>
            <person name="Deng M.R."/>
            <person name="Zhu H."/>
        </authorList>
    </citation>
    <scope>NUCLEOTIDE SEQUENCE [LARGE SCALE GENOMIC DNA]</scope>
    <source>
        <strain evidence="2 3">6D45A</strain>
    </source>
</reference>
<accession>A0ABR9XAG9</accession>
<feature type="compositionally biased region" description="Basic and acidic residues" evidence="1">
    <location>
        <begin position="77"/>
        <end position="89"/>
    </location>
</feature>